<sequence>STDSASEDESATSESSSDELSEVDSSIRWSKRRRSFADRGGGDADVTYDSDWSTDTVIVNRSFKKEPHSSPKIENVFCDEPEATAVNQEQKSTMDQQLDSLCEQMKEMKMDHLQDDSKSVQEPVDQGTSDNILKRARENDEMDREKEQEPMAQKQKKQIAHEVFQEWLQAEHRRCYGQDPSSTERPEEIVSSN</sequence>
<dbReference type="EnsemblMetazoa" id="AALB005689-RA">
    <property type="protein sequence ID" value="AALB005689-PA"/>
    <property type="gene ID" value="AALB005689"/>
</dbReference>
<reference evidence="2 3" key="1">
    <citation type="journal article" date="2017" name="G3 (Bethesda)">
        <title>The Physical Genome Mapping of Anopheles albimanus Corrected Scaffold Misassemblies and Identified Interarm Rearrangements in Genus Anopheles.</title>
        <authorList>
            <person name="Artemov G.N."/>
            <person name="Peery A.N."/>
            <person name="Jiang X."/>
            <person name="Tu Z."/>
            <person name="Stegniy V.N."/>
            <person name="Sharakhova M.V."/>
            <person name="Sharakhov I.V."/>
        </authorList>
    </citation>
    <scope>NUCLEOTIDE SEQUENCE [LARGE SCALE GENOMIC DNA]</scope>
    <source>
        <strain evidence="2 3">ALBI9_A</strain>
    </source>
</reference>
<name>A0A182FGP8_ANOAL</name>
<feature type="region of interest" description="Disordered" evidence="1">
    <location>
        <begin position="1"/>
        <end position="51"/>
    </location>
</feature>
<keyword evidence="3" id="KW-1185">Reference proteome</keyword>
<evidence type="ECO:0000256" key="1">
    <source>
        <dbReference type="SAM" id="MobiDB-lite"/>
    </source>
</evidence>
<evidence type="ECO:0000313" key="3">
    <source>
        <dbReference type="Proteomes" id="UP000069272"/>
    </source>
</evidence>
<organism evidence="2 3">
    <name type="scientific">Anopheles albimanus</name>
    <name type="common">New world malaria mosquito</name>
    <dbReference type="NCBI Taxonomy" id="7167"/>
    <lineage>
        <taxon>Eukaryota</taxon>
        <taxon>Metazoa</taxon>
        <taxon>Ecdysozoa</taxon>
        <taxon>Arthropoda</taxon>
        <taxon>Hexapoda</taxon>
        <taxon>Insecta</taxon>
        <taxon>Pterygota</taxon>
        <taxon>Neoptera</taxon>
        <taxon>Endopterygota</taxon>
        <taxon>Diptera</taxon>
        <taxon>Nematocera</taxon>
        <taxon>Culicoidea</taxon>
        <taxon>Culicidae</taxon>
        <taxon>Anophelinae</taxon>
        <taxon>Anopheles</taxon>
    </lineage>
</organism>
<accession>A0A182FGP8</accession>
<dbReference type="Proteomes" id="UP000069272">
    <property type="component" value="Chromosome 3L"/>
</dbReference>
<dbReference type="VEuPathDB" id="VectorBase:AALB005689"/>
<feature type="region of interest" description="Disordered" evidence="1">
    <location>
        <begin position="174"/>
        <end position="193"/>
    </location>
</feature>
<feature type="compositionally biased region" description="Basic and acidic residues" evidence="1">
    <location>
        <begin position="109"/>
        <end position="119"/>
    </location>
</feature>
<feature type="region of interest" description="Disordered" evidence="1">
    <location>
        <begin position="109"/>
        <end position="158"/>
    </location>
</feature>
<proteinExistence type="predicted"/>
<feature type="compositionally biased region" description="Acidic residues" evidence="1">
    <location>
        <begin position="1"/>
        <end position="22"/>
    </location>
</feature>
<reference evidence="2" key="2">
    <citation type="submission" date="2022-08" db="UniProtKB">
        <authorList>
            <consortium name="EnsemblMetazoa"/>
        </authorList>
    </citation>
    <scope>IDENTIFICATION</scope>
    <source>
        <strain evidence="2">STECLA/ALBI9_A</strain>
    </source>
</reference>
<evidence type="ECO:0000313" key="2">
    <source>
        <dbReference type="EnsemblMetazoa" id="AALB005689-PA"/>
    </source>
</evidence>
<feature type="compositionally biased region" description="Basic and acidic residues" evidence="1">
    <location>
        <begin position="132"/>
        <end position="149"/>
    </location>
</feature>
<dbReference type="AlphaFoldDB" id="A0A182FGP8"/>
<protein>
    <submittedName>
        <fullName evidence="2">Uncharacterized protein</fullName>
    </submittedName>
</protein>